<organism evidence="1 2">
    <name type="scientific">Trifolium subterraneum</name>
    <name type="common">Subterranean clover</name>
    <dbReference type="NCBI Taxonomy" id="3900"/>
    <lineage>
        <taxon>Eukaryota</taxon>
        <taxon>Viridiplantae</taxon>
        <taxon>Streptophyta</taxon>
        <taxon>Embryophyta</taxon>
        <taxon>Tracheophyta</taxon>
        <taxon>Spermatophyta</taxon>
        <taxon>Magnoliopsida</taxon>
        <taxon>eudicotyledons</taxon>
        <taxon>Gunneridae</taxon>
        <taxon>Pentapetalae</taxon>
        <taxon>rosids</taxon>
        <taxon>fabids</taxon>
        <taxon>Fabales</taxon>
        <taxon>Fabaceae</taxon>
        <taxon>Papilionoideae</taxon>
        <taxon>50 kb inversion clade</taxon>
        <taxon>NPAAA clade</taxon>
        <taxon>Hologalegina</taxon>
        <taxon>IRL clade</taxon>
        <taxon>Trifolieae</taxon>
        <taxon>Trifolium</taxon>
    </lineage>
</organism>
<sequence>MISGRKEQTCICVRILLVDKEEIIGDGRGGEWGEAEFQIQGCIHGLGCTTYWFFILPKPSRPLLRLHRPHLTAVYHNIKDHDAIATFTVTTV</sequence>
<evidence type="ECO:0000313" key="1">
    <source>
        <dbReference type="EMBL" id="GAU42461.1"/>
    </source>
</evidence>
<name>A0A2Z6NFD7_TRISU</name>
<gene>
    <name evidence="1" type="ORF">TSUD_235300</name>
</gene>
<accession>A0A2Z6NFD7</accession>
<dbReference type="AlphaFoldDB" id="A0A2Z6NFD7"/>
<keyword evidence="2" id="KW-1185">Reference proteome</keyword>
<dbReference type="Proteomes" id="UP000242715">
    <property type="component" value="Unassembled WGS sequence"/>
</dbReference>
<reference evidence="2" key="1">
    <citation type="journal article" date="2017" name="Front. Plant Sci.">
        <title>Climate Clever Clovers: New Paradigm to Reduce the Environmental Footprint of Ruminants by Breeding Low Methanogenic Forages Utilizing Haplotype Variation.</title>
        <authorList>
            <person name="Kaur P."/>
            <person name="Appels R."/>
            <person name="Bayer P.E."/>
            <person name="Keeble-Gagnere G."/>
            <person name="Wang J."/>
            <person name="Hirakawa H."/>
            <person name="Shirasawa K."/>
            <person name="Vercoe P."/>
            <person name="Stefanova K."/>
            <person name="Durmic Z."/>
            <person name="Nichols P."/>
            <person name="Revell C."/>
            <person name="Isobe S.N."/>
            <person name="Edwards D."/>
            <person name="Erskine W."/>
        </authorList>
    </citation>
    <scope>NUCLEOTIDE SEQUENCE [LARGE SCALE GENOMIC DNA]</scope>
    <source>
        <strain evidence="2">cv. Daliak</strain>
    </source>
</reference>
<evidence type="ECO:0000313" key="2">
    <source>
        <dbReference type="Proteomes" id="UP000242715"/>
    </source>
</evidence>
<dbReference type="EMBL" id="DF973920">
    <property type="protein sequence ID" value="GAU42461.1"/>
    <property type="molecule type" value="Genomic_DNA"/>
</dbReference>
<protein>
    <submittedName>
        <fullName evidence="1">Uncharacterized protein</fullName>
    </submittedName>
</protein>
<proteinExistence type="predicted"/>